<feature type="transmembrane region" description="Helical" evidence="7">
    <location>
        <begin position="345"/>
        <end position="368"/>
    </location>
</feature>
<feature type="compositionally biased region" description="Basic residues" evidence="6">
    <location>
        <begin position="95"/>
        <end position="106"/>
    </location>
</feature>
<evidence type="ECO:0000256" key="1">
    <source>
        <dbReference type="ARBA" id="ARBA00004141"/>
    </source>
</evidence>
<dbReference type="GO" id="GO:0005524">
    <property type="term" value="F:ATP binding"/>
    <property type="evidence" value="ECO:0007669"/>
    <property type="project" value="UniProtKB-KW"/>
</dbReference>
<evidence type="ECO:0000256" key="2">
    <source>
        <dbReference type="ARBA" id="ARBA00022448"/>
    </source>
</evidence>
<feature type="transmembrane region" description="Helical" evidence="7">
    <location>
        <begin position="313"/>
        <end position="333"/>
    </location>
</feature>
<comment type="caution">
    <text evidence="9">The sequence shown here is derived from an EMBL/GenBank/DDBJ whole genome shotgun (WGS) entry which is preliminary data.</text>
</comment>
<keyword evidence="5 7" id="KW-0472">Membrane</keyword>
<dbReference type="GeneID" id="94425697"/>
<evidence type="ECO:0000256" key="5">
    <source>
        <dbReference type="ARBA" id="ARBA00023136"/>
    </source>
</evidence>
<dbReference type="Pfam" id="PF01061">
    <property type="entry name" value="ABC2_membrane"/>
    <property type="match status" value="1"/>
</dbReference>
<dbReference type="Proteomes" id="UP000221165">
    <property type="component" value="Unassembled WGS sequence"/>
</dbReference>
<evidence type="ECO:0000313" key="9">
    <source>
        <dbReference type="EMBL" id="PHJ23863.1"/>
    </source>
</evidence>
<keyword evidence="4 7" id="KW-1133">Transmembrane helix</keyword>
<dbReference type="InterPro" id="IPR050352">
    <property type="entry name" value="ABCG_transporters"/>
</dbReference>
<dbReference type="InterPro" id="IPR013525">
    <property type="entry name" value="ABC2_TM"/>
</dbReference>
<feature type="transmembrane region" description="Helical" evidence="7">
    <location>
        <begin position="455"/>
        <end position="474"/>
    </location>
</feature>
<evidence type="ECO:0000256" key="7">
    <source>
        <dbReference type="SAM" id="Phobius"/>
    </source>
</evidence>
<keyword evidence="3 7" id="KW-0812">Transmembrane</keyword>
<accession>A0A2C6L9V3</accession>
<feature type="domain" description="ABC-2 type transporter transmembrane" evidence="8">
    <location>
        <begin position="293"/>
        <end position="505"/>
    </location>
</feature>
<dbReference type="RefSeq" id="XP_067925537.1">
    <property type="nucleotide sequence ID" value="XM_068062486.1"/>
</dbReference>
<name>A0A2C6L9V3_9APIC</name>
<feature type="compositionally biased region" description="Basic and acidic residues" evidence="6">
    <location>
        <begin position="1"/>
        <end position="13"/>
    </location>
</feature>
<proteinExistence type="predicted"/>
<evidence type="ECO:0000256" key="4">
    <source>
        <dbReference type="ARBA" id="ARBA00022989"/>
    </source>
</evidence>
<dbReference type="EMBL" id="MIGC01000963">
    <property type="protein sequence ID" value="PHJ23863.1"/>
    <property type="molecule type" value="Genomic_DNA"/>
</dbReference>
<protein>
    <submittedName>
        <fullName evidence="9">Atp-binding cassette g family transporter abcg107</fullName>
    </submittedName>
</protein>
<evidence type="ECO:0000313" key="10">
    <source>
        <dbReference type="Proteomes" id="UP000221165"/>
    </source>
</evidence>
<reference evidence="9 10" key="1">
    <citation type="journal article" date="2017" name="Int. J. Parasitol.">
        <title>The genome of the protozoan parasite Cystoisospora suis and a reverse vaccinology approach to identify vaccine candidates.</title>
        <authorList>
            <person name="Palmieri N."/>
            <person name="Shrestha A."/>
            <person name="Ruttkowski B."/>
            <person name="Beck T."/>
            <person name="Vogl C."/>
            <person name="Tomley F."/>
            <person name="Blake D.P."/>
            <person name="Joachim A."/>
        </authorList>
    </citation>
    <scope>NUCLEOTIDE SEQUENCE [LARGE SCALE GENOMIC DNA]</scope>
    <source>
        <strain evidence="9 10">Wien I</strain>
    </source>
</reference>
<feature type="transmembrane region" description="Helical" evidence="7">
    <location>
        <begin position="427"/>
        <end position="449"/>
    </location>
</feature>
<dbReference type="PANTHER" id="PTHR48041:SF91">
    <property type="entry name" value="ABC TRANSPORTER G FAMILY MEMBER 28"/>
    <property type="match status" value="1"/>
</dbReference>
<evidence type="ECO:0000256" key="3">
    <source>
        <dbReference type="ARBA" id="ARBA00022692"/>
    </source>
</evidence>
<feature type="compositionally biased region" description="Polar residues" evidence="6">
    <location>
        <begin position="17"/>
        <end position="31"/>
    </location>
</feature>
<dbReference type="PANTHER" id="PTHR48041">
    <property type="entry name" value="ABC TRANSPORTER G FAMILY MEMBER 28"/>
    <property type="match status" value="1"/>
</dbReference>
<keyword evidence="10" id="KW-1185">Reference proteome</keyword>
<dbReference type="AlphaFoldDB" id="A0A2C6L9V3"/>
<feature type="transmembrane region" description="Helical" evidence="7">
    <location>
        <begin position="531"/>
        <end position="553"/>
    </location>
</feature>
<feature type="transmembrane region" description="Helical" evidence="7">
    <location>
        <begin position="400"/>
        <end position="420"/>
    </location>
</feature>
<feature type="compositionally biased region" description="Gly residues" evidence="6">
    <location>
        <begin position="107"/>
        <end position="116"/>
    </location>
</feature>
<gene>
    <name evidence="9" type="ORF">CSUI_002284</name>
</gene>
<dbReference type="VEuPathDB" id="ToxoDB:CSUI_002284"/>
<keyword evidence="2" id="KW-0813">Transport</keyword>
<feature type="region of interest" description="Disordered" evidence="6">
    <location>
        <begin position="165"/>
        <end position="196"/>
    </location>
</feature>
<comment type="subcellular location">
    <subcellularLocation>
        <location evidence="1">Membrane</location>
        <topology evidence="1">Multi-pass membrane protein</topology>
    </subcellularLocation>
</comment>
<feature type="transmembrane region" description="Helical" evidence="7">
    <location>
        <begin position="486"/>
        <end position="505"/>
    </location>
</feature>
<sequence>MGKKEGKGMHVGDQDDATSLLTAPEPSSSANTRDKHSASAGEGGGRRLWVDIPYGDVHAAGYTDMEGGSIRDGDGGLSSSFSSQHTTTRGGRGDHPHHHHSSRQRGGRGGNVSGGEDGGDLSSISAVRQASSVGERKGSGSAVEMRKAVSVLSVASSLATEGLFHTNDRHRKRATGEVGESLGGGGVEDHPQTGQAEGGAFLDAEEQGEIHRVLVAEEDVRALVDSYAESDDRRDVKGVIESTLNEAFGDEGKDGGKGRKGRNANQMQLARRIGAGAGRLLPRRRRWSDWGREVSVLIQINFLNLFRNPMSTLVQLGLNIFLGVMFGIIFFNVQKRDETFETARNTFGCLFFLAAQFVFGPLDCLVLFSEDRELFNRDTANGNYSPSAYFVAKSLANLPFQHIPITCYAIISFFMCGLYLDVAKFFIFLAIGQLTIFASTSFLFCVSAGSPRIAVAQAIAPMVLLVFLLVGGFYSRSEDIPAVIRWVKYISPIYYSYASLALNQFDPSGTWGDTSNKTLLTTYGGLTETEMGFSIGMLTLLGCVLRFLSFLFLKYTNRRIGLEA</sequence>
<dbReference type="OrthoDB" id="184675at2759"/>
<keyword evidence="9" id="KW-0067">ATP-binding</keyword>
<evidence type="ECO:0000256" key="6">
    <source>
        <dbReference type="SAM" id="MobiDB-lite"/>
    </source>
</evidence>
<evidence type="ECO:0000259" key="8">
    <source>
        <dbReference type="Pfam" id="PF01061"/>
    </source>
</evidence>
<dbReference type="GO" id="GO:0140359">
    <property type="term" value="F:ABC-type transporter activity"/>
    <property type="evidence" value="ECO:0007669"/>
    <property type="project" value="InterPro"/>
</dbReference>
<keyword evidence="9" id="KW-0547">Nucleotide-binding</keyword>
<organism evidence="9 10">
    <name type="scientific">Cystoisospora suis</name>
    <dbReference type="NCBI Taxonomy" id="483139"/>
    <lineage>
        <taxon>Eukaryota</taxon>
        <taxon>Sar</taxon>
        <taxon>Alveolata</taxon>
        <taxon>Apicomplexa</taxon>
        <taxon>Conoidasida</taxon>
        <taxon>Coccidia</taxon>
        <taxon>Eucoccidiorida</taxon>
        <taxon>Eimeriorina</taxon>
        <taxon>Sarcocystidae</taxon>
        <taxon>Cystoisospora</taxon>
    </lineage>
</organism>
<feature type="region of interest" description="Disordered" evidence="6">
    <location>
        <begin position="1"/>
        <end position="122"/>
    </location>
</feature>
<dbReference type="GO" id="GO:0016020">
    <property type="term" value="C:membrane"/>
    <property type="evidence" value="ECO:0007669"/>
    <property type="project" value="UniProtKB-SubCell"/>
</dbReference>